<dbReference type="InterPro" id="IPR003018">
    <property type="entry name" value="GAF"/>
</dbReference>
<dbReference type="Proteomes" id="UP000182661">
    <property type="component" value="Unassembled WGS sequence"/>
</dbReference>
<dbReference type="SUPFAM" id="SSF55781">
    <property type="entry name" value="GAF domain-like"/>
    <property type="match status" value="1"/>
</dbReference>
<dbReference type="PANTHER" id="PTHR43102:SF2">
    <property type="entry name" value="GAF DOMAIN-CONTAINING PROTEIN"/>
    <property type="match status" value="1"/>
</dbReference>
<dbReference type="AlphaFoldDB" id="A0A657LQR8"/>
<evidence type="ECO:0000259" key="1">
    <source>
        <dbReference type="Pfam" id="PF01590"/>
    </source>
</evidence>
<gene>
    <name evidence="2" type="ORF">AX760_21580</name>
</gene>
<keyword evidence="3" id="KW-1185">Reference proteome</keyword>
<dbReference type="EMBL" id="LSRP01000106">
    <property type="protein sequence ID" value="OJF93669.1"/>
    <property type="molecule type" value="Genomic_DNA"/>
</dbReference>
<proteinExistence type="predicted"/>
<protein>
    <recommendedName>
        <fullName evidence="1">GAF domain-containing protein</fullName>
    </recommendedName>
</protein>
<dbReference type="PANTHER" id="PTHR43102">
    <property type="entry name" value="SLR1143 PROTEIN"/>
    <property type="match status" value="1"/>
</dbReference>
<evidence type="ECO:0000313" key="2">
    <source>
        <dbReference type="EMBL" id="OJF93669.1"/>
    </source>
</evidence>
<reference evidence="2 3" key="1">
    <citation type="submission" date="2016-02" db="EMBL/GenBank/DDBJ databases">
        <title>Genome sequencing of a beta-galactosidase producing bacteria Rhizobium sp. 59.</title>
        <authorList>
            <person name="Wang D."/>
            <person name="Kot W."/>
            <person name="Qin Y."/>
            <person name="Hansen L."/>
            <person name="Naqvi K."/>
            <person name="Rensing C."/>
        </authorList>
    </citation>
    <scope>NUCLEOTIDE SEQUENCE [LARGE SCALE GENOMIC DNA]</scope>
    <source>
        <strain evidence="2 3">59</strain>
    </source>
</reference>
<dbReference type="Gene3D" id="3.30.450.40">
    <property type="match status" value="1"/>
</dbReference>
<accession>A0A657LQR8</accession>
<dbReference type="Pfam" id="PF01590">
    <property type="entry name" value="GAF"/>
    <property type="match status" value="1"/>
</dbReference>
<name>A0A657LQR8_9HYPH</name>
<sequence length="198" mass="21624">MAKNGNATSLVGEDILVIPTAASFYLGGGVTEFPLGPNETERLRVLQASGLMDALAVAGLDVLCEEAARHFSVKTAIVTLLDKDVQVFKAKFGIEANSTPRRMAFCNFTILSDQVFIVGDALADQRFASNPLVTGPPFIRFYAGAPLIFRQEVRLGALCLLHPKPRTFSLGDRAELHEMADRVTDFVSDAWYAIDHHQ</sequence>
<feature type="domain" description="GAF" evidence="1">
    <location>
        <begin position="60"/>
        <end position="183"/>
    </location>
</feature>
<evidence type="ECO:0000313" key="3">
    <source>
        <dbReference type="Proteomes" id="UP000182661"/>
    </source>
</evidence>
<dbReference type="RefSeq" id="WP_071834445.1">
    <property type="nucleotide sequence ID" value="NZ_LSRP01000106.1"/>
</dbReference>
<dbReference type="InterPro" id="IPR029016">
    <property type="entry name" value="GAF-like_dom_sf"/>
</dbReference>
<comment type="caution">
    <text evidence="2">The sequence shown here is derived from an EMBL/GenBank/DDBJ whole genome shotgun (WGS) entry which is preliminary data.</text>
</comment>
<organism evidence="2 3">
    <name type="scientific">Pararhizobium antarcticum</name>
    <dbReference type="NCBI Taxonomy" id="1798805"/>
    <lineage>
        <taxon>Bacteria</taxon>
        <taxon>Pseudomonadati</taxon>
        <taxon>Pseudomonadota</taxon>
        <taxon>Alphaproteobacteria</taxon>
        <taxon>Hyphomicrobiales</taxon>
        <taxon>Rhizobiaceae</taxon>
        <taxon>Rhizobium/Agrobacterium group</taxon>
        <taxon>Pararhizobium</taxon>
    </lineage>
</organism>